<accession>A0A2R4X2B7</accession>
<dbReference type="InterPro" id="IPR029063">
    <property type="entry name" value="SAM-dependent_MTases_sf"/>
</dbReference>
<feature type="domain" description="Methyltransferase type 11" evidence="3">
    <location>
        <begin position="45"/>
        <end position="137"/>
    </location>
</feature>
<keyword evidence="2 4" id="KW-0808">Transferase</keyword>
<dbReference type="RefSeq" id="WP_108382911.1">
    <property type="nucleotide sequence ID" value="NZ_CP028858.1"/>
</dbReference>
<evidence type="ECO:0000259" key="3">
    <source>
        <dbReference type="Pfam" id="PF08241"/>
    </source>
</evidence>
<dbReference type="PANTHER" id="PTHR13069:SF21">
    <property type="entry name" value="ALKYLATED DNA REPAIR PROTEIN ALKB HOMOLOG 8"/>
    <property type="match status" value="1"/>
</dbReference>
<dbReference type="SUPFAM" id="SSF53335">
    <property type="entry name" value="S-adenosyl-L-methionine-dependent methyltransferases"/>
    <property type="match status" value="1"/>
</dbReference>
<evidence type="ECO:0000313" key="5">
    <source>
        <dbReference type="Proteomes" id="UP000244727"/>
    </source>
</evidence>
<dbReference type="Pfam" id="PF08241">
    <property type="entry name" value="Methyltransf_11"/>
    <property type="match status" value="1"/>
</dbReference>
<protein>
    <submittedName>
        <fullName evidence="4">SAM-dependent methyltransferase</fullName>
    </submittedName>
</protein>
<evidence type="ECO:0000313" key="4">
    <source>
        <dbReference type="EMBL" id="AWB27959.1"/>
    </source>
</evidence>
<keyword evidence="1 4" id="KW-0489">Methyltransferase</keyword>
<reference evidence="4 5" key="1">
    <citation type="submission" date="2018-04" db="EMBL/GenBank/DDBJ databases">
        <title>Halococcoides cellulosivorans gen. nov., sp. nov., an extremely halophilic cellulose-utilizing haloarchaeon from hypersaline lakes.</title>
        <authorList>
            <person name="Sorokin D.Y."/>
            <person name="Toshchakov S.V."/>
            <person name="Samarov N.I."/>
            <person name="Korzhenkov A."/>
            <person name="Kublanov I.V."/>
        </authorList>
    </citation>
    <scope>NUCLEOTIDE SEQUENCE [LARGE SCALE GENOMIC DNA]</scope>
    <source>
        <strain evidence="4 5">HArcel1</strain>
    </source>
</reference>
<name>A0A2R4X2B7_9EURY</name>
<sequence length="215" mass="23087">MADPSRRSVRATYDRIGTHFAKTRAHPWPAVEAFLADRDPVERALDAGCGNGRHAELLAGIADTTICLDASLAMLATAAERGVGPLVAGDIARLPLGAGTIDLAVSIATVHHLPERSGRIAALDDLARVLAPEGRALVSVWSTAHDRFDASADDQSGMDTTVDWTLPDDTVVERFYHVYSPREFDRDLADAAVRVLDRFDEAGNCWAVIGPSDES</sequence>
<dbReference type="InterPro" id="IPR013216">
    <property type="entry name" value="Methyltransf_11"/>
</dbReference>
<dbReference type="Proteomes" id="UP000244727">
    <property type="component" value="Chromosome"/>
</dbReference>
<proteinExistence type="predicted"/>
<dbReference type="Gene3D" id="3.40.50.150">
    <property type="entry name" value="Vaccinia Virus protein VP39"/>
    <property type="match status" value="1"/>
</dbReference>
<keyword evidence="5" id="KW-1185">Reference proteome</keyword>
<dbReference type="PANTHER" id="PTHR13069">
    <property type="entry name" value="ALKYLATED DNA REPAIR PROTEIN ALKB HOMOLOG 8"/>
    <property type="match status" value="1"/>
</dbReference>
<dbReference type="GO" id="GO:0032259">
    <property type="term" value="P:methylation"/>
    <property type="evidence" value="ECO:0007669"/>
    <property type="project" value="UniProtKB-KW"/>
</dbReference>
<evidence type="ECO:0000256" key="2">
    <source>
        <dbReference type="ARBA" id="ARBA00022679"/>
    </source>
</evidence>
<dbReference type="GO" id="GO:0008175">
    <property type="term" value="F:tRNA methyltransferase activity"/>
    <property type="evidence" value="ECO:0007669"/>
    <property type="project" value="UniProtKB-ARBA"/>
</dbReference>
<dbReference type="CDD" id="cd02440">
    <property type="entry name" value="AdoMet_MTases"/>
    <property type="match status" value="1"/>
</dbReference>
<organism evidence="4 5">
    <name type="scientific">Halococcoides cellulosivorans</name>
    <dbReference type="NCBI Taxonomy" id="1679096"/>
    <lineage>
        <taxon>Archaea</taxon>
        <taxon>Methanobacteriati</taxon>
        <taxon>Methanobacteriota</taxon>
        <taxon>Stenosarchaea group</taxon>
        <taxon>Halobacteria</taxon>
        <taxon>Halobacteriales</taxon>
        <taxon>Haloarculaceae</taxon>
        <taxon>Halococcoides</taxon>
    </lineage>
</organism>
<dbReference type="GeneID" id="36512776"/>
<dbReference type="AlphaFoldDB" id="A0A2R4X2B7"/>
<dbReference type="GO" id="GO:0006400">
    <property type="term" value="P:tRNA modification"/>
    <property type="evidence" value="ECO:0007669"/>
    <property type="project" value="UniProtKB-ARBA"/>
</dbReference>
<gene>
    <name evidence="4" type="ORF">HARCEL1_09675</name>
</gene>
<dbReference type="InterPro" id="IPR051422">
    <property type="entry name" value="AlkB_tRNA_MeTrf/Diox"/>
</dbReference>
<dbReference type="EMBL" id="CP028858">
    <property type="protein sequence ID" value="AWB27959.1"/>
    <property type="molecule type" value="Genomic_DNA"/>
</dbReference>
<evidence type="ECO:0000256" key="1">
    <source>
        <dbReference type="ARBA" id="ARBA00022603"/>
    </source>
</evidence>
<dbReference type="KEGG" id="harc:HARCEL1_09675"/>
<dbReference type="GO" id="GO:0008757">
    <property type="term" value="F:S-adenosylmethionine-dependent methyltransferase activity"/>
    <property type="evidence" value="ECO:0007669"/>
    <property type="project" value="InterPro"/>
</dbReference>